<sequence length="124" mass="13623">MDPMTSVLLPSAQSLVTAILTDGWAHVRDALARRWSRQTGEARADVERRLDTAHRQASGMGDDEAVQRAYWAGYMAAVLAERPTLLDVVRELPDMPDLHNTNSGTATNLIQARDVHGDISFGPQ</sequence>
<dbReference type="EMBL" id="LBDA02000080">
    <property type="protein sequence ID" value="OIK24033.1"/>
    <property type="molecule type" value="Genomic_DNA"/>
</dbReference>
<keyword evidence="2" id="KW-1185">Reference proteome</keyword>
<gene>
    <name evidence="1" type="ORF">VT52_028810</name>
</gene>
<dbReference type="RefSeq" id="WP_046421656.1">
    <property type="nucleotide sequence ID" value="NZ_LBDA02000080.1"/>
</dbReference>
<evidence type="ECO:0000313" key="2">
    <source>
        <dbReference type="Proteomes" id="UP000034838"/>
    </source>
</evidence>
<proteinExistence type="predicted"/>
<protein>
    <submittedName>
        <fullName evidence="1">Uncharacterized protein</fullName>
    </submittedName>
</protein>
<evidence type="ECO:0000313" key="1">
    <source>
        <dbReference type="EMBL" id="OIK24033.1"/>
    </source>
</evidence>
<reference evidence="1" key="1">
    <citation type="submission" date="2016-10" db="EMBL/GenBank/DDBJ databases">
        <title>Genome sequence of Streptomyces malaysiense MUSC 136.</title>
        <authorList>
            <person name="Lee L.-H."/>
            <person name="Ser H.-L."/>
        </authorList>
    </citation>
    <scope>NUCLEOTIDE SEQUENCE [LARGE SCALE GENOMIC DNA]</scope>
    <source>
        <strain evidence="1">MUSC 136</strain>
    </source>
</reference>
<dbReference type="AlphaFoldDB" id="A0A1J4PTD9"/>
<accession>A0A1J4PTD9</accession>
<organism evidence="1 2">
    <name type="scientific">Streptomyces malaysiense</name>
    <dbReference type="NCBI Taxonomy" id="1428626"/>
    <lineage>
        <taxon>Bacteria</taxon>
        <taxon>Bacillati</taxon>
        <taxon>Actinomycetota</taxon>
        <taxon>Actinomycetes</taxon>
        <taxon>Kitasatosporales</taxon>
        <taxon>Streptomycetaceae</taxon>
        <taxon>Streptomyces</taxon>
    </lineage>
</organism>
<dbReference type="OrthoDB" id="4197819at2"/>
<dbReference type="Proteomes" id="UP000034838">
    <property type="component" value="Unassembled WGS sequence"/>
</dbReference>
<name>A0A1J4PTD9_9ACTN</name>
<comment type="caution">
    <text evidence="1">The sequence shown here is derived from an EMBL/GenBank/DDBJ whole genome shotgun (WGS) entry which is preliminary data.</text>
</comment>